<name>A0ABS8HHA5_9XANT</name>
<reference evidence="1 2" key="1">
    <citation type="submission" date="2021-10" db="EMBL/GenBank/DDBJ databases">
        <title>Genome sequencing of Xanthomonas strains from NCPPB.</title>
        <authorList>
            <person name="Hussein R."/>
            <person name="Harrison J."/>
            <person name="Studholme D.J."/>
            <person name="Vicente J."/>
            <person name="Grant M."/>
        </authorList>
    </citation>
    <scope>NUCLEOTIDE SEQUENCE [LARGE SCALE GENOMIC DNA]</scope>
    <source>
        <strain evidence="1 2">NCPPB 101</strain>
    </source>
</reference>
<comment type="caution">
    <text evidence="1">The sequence shown here is derived from an EMBL/GenBank/DDBJ whole genome shotgun (WGS) entry which is preliminary data.</text>
</comment>
<gene>
    <name evidence="1" type="ORF">LL965_16220</name>
</gene>
<dbReference type="Gene3D" id="2.30.320.10">
    <property type="entry name" value="YwqG-like"/>
    <property type="match status" value="1"/>
</dbReference>
<dbReference type="SUPFAM" id="SSF103032">
    <property type="entry name" value="Hypothetical protein YwqG"/>
    <property type="match status" value="1"/>
</dbReference>
<keyword evidence="2" id="KW-1185">Reference proteome</keyword>
<dbReference type="PANTHER" id="PTHR36436">
    <property type="entry name" value="SLL5081 PROTEIN"/>
    <property type="match status" value="1"/>
</dbReference>
<dbReference type="InterPro" id="IPR015315">
    <property type="entry name" value="DUF1963"/>
</dbReference>
<dbReference type="InterPro" id="IPR035948">
    <property type="entry name" value="YwqG-like_sf"/>
</dbReference>
<protein>
    <submittedName>
        <fullName evidence="1">DUF1963 domain-containing protein</fullName>
    </submittedName>
</protein>
<organism evidence="1 2">
    <name type="scientific">Xanthomonas cassavae CFBP 4642</name>
    <dbReference type="NCBI Taxonomy" id="1219375"/>
    <lineage>
        <taxon>Bacteria</taxon>
        <taxon>Pseudomonadati</taxon>
        <taxon>Pseudomonadota</taxon>
        <taxon>Gammaproteobacteria</taxon>
        <taxon>Lysobacterales</taxon>
        <taxon>Lysobacteraceae</taxon>
        <taxon>Xanthomonas</taxon>
    </lineage>
</organism>
<dbReference type="Proteomes" id="UP001199206">
    <property type="component" value="Unassembled WGS sequence"/>
</dbReference>
<dbReference type="PANTHER" id="PTHR36436:SF6">
    <property type="entry name" value="SLL5081 PROTEIN"/>
    <property type="match status" value="1"/>
</dbReference>
<dbReference type="EMBL" id="JAJGQJ010000044">
    <property type="protein sequence ID" value="MCC4621554.1"/>
    <property type="molecule type" value="Genomic_DNA"/>
</dbReference>
<proteinExistence type="predicted"/>
<evidence type="ECO:0000313" key="1">
    <source>
        <dbReference type="EMBL" id="MCC4621554.1"/>
    </source>
</evidence>
<evidence type="ECO:0000313" key="2">
    <source>
        <dbReference type="Proteomes" id="UP001199206"/>
    </source>
</evidence>
<dbReference type="Pfam" id="PF09234">
    <property type="entry name" value="DUF1963"/>
    <property type="match status" value="1"/>
</dbReference>
<accession>A0ABS8HHA5</accession>
<dbReference type="RefSeq" id="WP_152527259.1">
    <property type="nucleotide sequence ID" value="NZ_CAWLZN010000001.1"/>
</dbReference>
<sequence>MADVQTRFDAAIATLGLDGKREILRRIVAPSVSLTELGVADSDMIGISRVGGAPDLAEGQGWPRDASGFYLNFLAQIALSGLPERAEVLPGAGLLAFFTGSDYSDWRVVFTPPDTALVAHVLPQGRNRYHRSGDAQGRLGR</sequence>